<dbReference type="PROSITE" id="PS00141">
    <property type="entry name" value="ASP_PROTEASE"/>
    <property type="match status" value="1"/>
</dbReference>
<evidence type="ECO:0000313" key="1">
    <source>
        <dbReference type="EMBL" id="GBN77266.1"/>
    </source>
</evidence>
<dbReference type="GO" id="GO:0004190">
    <property type="term" value="F:aspartic-type endopeptidase activity"/>
    <property type="evidence" value="ECO:0007669"/>
    <property type="project" value="InterPro"/>
</dbReference>
<organism evidence="1 2">
    <name type="scientific">Araneus ventricosus</name>
    <name type="common">Orbweaver spider</name>
    <name type="synonym">Epeira ventricosa</name>
    <dbReference type="NCBI Taxonomy" id="182803"/>
    <lineage>
        <taxon>Eukaryota</taxon>
        <taxon>Metazoa</taxon>
        <taxon>Ecdysozoa</taxon>
        <taxon>Arthropoda</taxon>
        <taxon>Chelicerata</taxon>
        <taxon>Arachnida</taxon>
        <taxon>Araneae</taxon>
        <taxon>Araneomorphae</taxon>
        <taxon>Entelegynae</taxon>
        <taxon>Araneoidea</taxon>
        <taxon>Araneidae</taxon>
        <taxon>Araneus</taxon>
    </lineage>
</organism>
<dbReference type="EMBL" id="BGPR01017776">
    <property type="protein sequence ID" value="GBN77266.1"/>
    <property type="molecule type" value="Genomic_DNA"/>
</dbReference>
<proteinExistence type="predicted"/>
<dbReference type="GO" id="GO:0006508">
    <property type="term" value="P:proteolysis"/>
    <property type="evidence" value="ECO:0007669"/>
    <property type="project" value="InterPro"/>
</dbReference>
<gene>
    <name evidence="1" type="ORF">AVEN_158374_1</name>
</gene>
<keyword evidence="2" id="KW-1185">Reference proteome</keyword>
<evidence type="ECO:0000313" key="2">
    <source>
        <dbReference type="Proteomes" id="UP000499080"/>
    </source>
</evidence>
<reference evidence="1 2" key="1">
    <citation type="journal article" date="2019" name="Sci. Rep.">
        <title>Orb-weaving spider Araneus ventricosus genome elucidates the spidroin gene catalogue.</title>
        <authorList>
            <person name="Kono N."/>
            <person name="Nakamura H."/>
            <person name="Ohtoshi R."/>
            <person name="Moran D.A.P."/>
            <person name="Shinohara A."/>
            <person name="Yoshida Y."/>
            <person name="Fujiwara M."/>
            <person name="Mori M."/>
            <person name="Tomita M."/>
            <person name="Arakawa K."/>
        </authorList>
    </citation>
    <scope>NUCLEOTIDE SEQUENCE [LARGE SCALE GENOMIC DNA]</scope>
</reference>
<dbReference type="InterPro" id="IPR001969">
    <property type="entry name" value="Aspartic_peptidase_AS"/>
</dbReference>
<dbReference type="Proteomes" id="UP000499080">
    <property type="component" value="Unassembled WGS sequence"/>
</dbReference>
<dbReference type="AlphaFoldDB" id="A0A4Y2RPH5"/>
<protein>
    <submittedName>
        <fullName evidence="1">Uncharacterized protein</fullName>
    </submittedName>
</protein>
<dbReference type="OrthoDB" id="6437296at2759"/>
<sequence>MHNIVLHKEECKPAVQSAVEKPKTLLHERNVEHVRVVDQDQKPGLLSECKLKDLLRICTRANDSNMLGLLSTALINVGTGYGDSVACRAMLDSGSQRFLITDSVWKKLVLKGRQTVHRIGGINNLVAETSF</sequence>
<comment type="caution">
    <text evidence="1">The sequence shown here is derived from an EMBL/GenBank/DDBJ whole genome shotgun (WGS) entry which is preliminary data.</text>
</comment>
<accession>A0A4Y2RPH5</accession>
<name>A0A4Y2RPH5_ARAVE</name>